<keyword evidence="5" id="KW-0255">Endonuclease</keyword>
<dbReference type="Pfam" id="PF01420">
    <property type="entry name" value="Methylase_S"/>
    <property type="match status" value="2"/>
</dbReference>
<keyword evidence="2" id="KW-0680">Restriction system</keyword>
<accession>A0A226C137</accession>
<dbReference type="REBASE" id="230885">
    <property type="entry name" value="S.Ntr18760ORF5125P"/>
</dbReference>
<keyword evidence="5" id="KW-0378">Hydrolase</keyword>
<keyword evidence="5" id="KW-0540">Nuclease</keyword>
<feature type="domain" description="Type I restriction modification DNA specificity" evidence="4">
    <location>
        <begin position="15"/>
        <end position="196"/>
    </location>
</feature>
<dbReference type="SUPFAM" id="SSF116734">
    <property type="entry name" value="DNA methylase specificity domain"/>
    <property type="match status" value="2"/>
</dbReference>
<reference evidence="5 6" key="1">
    <citation type="submission" date="2017-06" db="EMBL/GenBank/DDBJ databases">
        <title>Draft Genome Sequence of Natranaerobius trueperi halophilic, alkalithermophilic bacteria from soda lakes.</title>
        <authorList>
            <person name="Zhao B."/>
        </authorList>
    </citation>
    <scope>NUCLEOTIDE SEQUENCE [LARGE SCALE GENOMIC DNA]</scope>
    <source>
        <strain evidence="5 6">DSM 18760</strain>
    </source>
</reference>
<dbReference type="RefSeq" id="WP_089023230.1">
    <property type="nucleotide sequence ID" value="NZ_NIQC01000008.1"/>
</dbReference>
<dbReference type="PANTHER" id="PTHR30408">
    <property type="entry name" value="TYPE-1 RESTRICTION ENZYME ECOKI SPECIFICITY PROTEIN"/>
    <property type="match status" value="1"/>
</dbReference>
<organism evidence="5 6">
    <name type="scientific">Natranaerobius trueperi</name>
    <dbReference type="NCBI Taxonomy" id="759412"/>
    <lineage>
        <taxon>Bacteria</taxon>
        <taxon>Bacillati</taxon>
        <taxon>Bacillota</taxon>
        <taxon>Clostridia</taxon>
        <taxon>Natranaerobiales</taxon>
        <taxon>Natranaerobiaceae</taxon>
        <taxon>Natranaerobius</taxon>
    </lineage>
</organism>
<dbReference type="Proteomes" id="UP000214588">
    <property type="component" value="Unassembled WGS sequence"/>
</dbReference>
<gene>
    <name evidence="5" type="ORF">CDO51_05120</name>
</gene>
<feature type="domain" description="Type I restriction modification DNA specificity" evidence="4">
    <location>
        <begin position="285"/>
        <end position="419"/>
    </location>
</feature>
<evidence type="ECO:0000256" key="2">
    <source>
        <dbReference type="ARBA" id="ARBA00022747"/>
    </source>
</evidence>
<dbReference type="InterPro" id="IPR044946">
    <property type="entry name" value="Restrct_endonuc_typeI_TRD_sf"/>
</dbReference>
<dbReference type="AlphaFoldDB" id="A0A226C137"/>
<keyword evidence="6" id="KW-1185">Reference proteome</keyword>
<comment type="similarity">
    <text evidence="1">Belongs to the type-I restriction system S methylase family.</text>
</comment>
<evidence type="ECO:0000259" key="4">
    <source>
        <dbReference type="Pfam" id="PF01420"/>
    </source>
</evidence>
<dbReference type="PANTHER" id="PTHR30408:SF12">
    <property type="entry name" value="TYPE I RESTRICTION ENZYME MJAVIII SPECIFICITY SUBUNIT"/>
    <property type="match status" value="1"/>
</dbReference>
<dbReference type="Gene3D" id="3.90.220.20">
    <property type="entry name" value="DNA methylase specificity domains"/>
    <property type="match status" value="2"/>
</dbReference>
<dbReference type="OrthoDB" id="9811611at2"/>
<name>A0A226C137_9FIRM</name>
<evidence type="ECO:0000313" key="6">
    <source>
        <dbReference type="Proteomes" id="UP000214588"/>
    </source>
</evidence>
<dbReference type="InterPro" id="IPR000055">
    <property type="entry name" value="Restrct_endonuc_typeI_TRD"/>
</dbReference>
<evidence type="ECO:0000256" key="3">
    <source>
        <dbReference type="ARBA" id="ARBA00023125"/>
    </source>
</evidence>
<dbReference type="GO" id="GO:0009307">
    <property type="term" value="P:DNA restriction-modification system"/>
    <property type="evidence" value="ECO:0007669"/>
    <property type="project" value="UniProtKB-KW"/>
</dbReference>
<dbReference type="EMBL" id="NIQC01000008">
    <property type="protein sequence ID" value="OWZ84097.1"/>
    <property type="molecule type" value="Genomic_DNA"/>
</dbReference>
<dbReference type="GO" id="GO:0004519">
    <property type="term" value="F:endonuclease activity"/>
    <property type="evidence" value="ECO:0007669"/>
    <property type="project" value="UniProtKB-KW"/>
</dbReference>
<evidence type="ECO:0000313" key="5">
    <source>
        <dbReference type="EMBL" id="OWZ84097.1"/>
    </source>
</evidence>
<keyword evidence="3" id="KW-0238">DNA-binding</keyword>
<dbReference type="GO" id="GO:0003677">
    <property type="term" value="F:DNA binding"/>
    <property type="evidence" value="ECO:0007669"/>
    <property type="project" value="UniProtKB-KW"/>
</dbReference>
<evidence type="ECO:0000256" key="1">
    <source>
        <dbReference type="ARBA" id="ARBA00010923"/>
    </source>
</evidence>
<proteinExistence type="inferred from homology"/>
<dbReference type="InterPro" id="IPR052021">
    <property type="entry name" value="Type-I_RS_S_subunit"/>
</dbReference>
<dbReference type="Gene3D" id="1.10.287.1120">
    <property type="entry name" value="Bipartite methylase S protein"/>
    <property type="match status" value="1"/>
</dbReference>
<comment type="caution">
    <text evidence="5">The sequence shown here is derived from an EMBL/GenBank/DDBJ whole genome shotgun (WGS) entry which is preliminary data.</text>
</comment>
<protein>
    <submittedName>
        <fullName evidence="5">Restriction endonuclease subunit S</fullName>
    </submittedName>
</protein>
<sequence>MNYLIEKLANTIPNGWRILNLNDILDTFESGSRPYGGMFNEQNGSIPSFGGENIDQKGMIEYNNIKKISYDFFSTMTKGKLKDGDVLINKDGAQTGKVGYYRNKYYNLAAINEHLFLLRGDSFKVTQKYLFYFLLSDYGQKLLKQKITGSAQPGLNSRFVNNFSVIIPEGIHEQQKIADILTTVDNIIEKTEQLIEKYKKVKEGMMQDLFTRGIDENGNLRPSYEQAPHLYKETELGMIPKEWDANHLENISDITRLAGAEYSDVWYTVPEGEIIALRGYNVGENELDLSNIETITFDLSKRLNRSKLFKGDIVFPCVGSIGKAALIYEDNRYHINQNIAKITPNEKMDPLYLTYFLMSSHIKKEINKYNASSSQPNVLVGNLRKFSIAVPKINEQIKIAKKLSKINDVLKKEEKYKIKLKKLKQGLMQDLLTGKVRVKV</sequence>